<dbReference type="OrthoDB" id="419138at2759"/>
<dbReference type="Pfam" id="PF09773">
    <property type="entry name" value="Meckelin"/>
    <property type="match status" value="2"/>
</dbReference>
<reference evidence="2 3" key="1">
    <citation type="submission" date="2011-07" db="EMBL/GenBank/DDBJ databases">
        <authorList>
            <person name="Coyne R."/>
            <person name="Brami D."/>
            <person name="Johnson J."/>
            <person name="Hostetler J."/>
            <person name="Hannick L."/>
            <person name="Clark T."/>
            <person name="Cassidy-Hanley D."/>
            <person name="Inman J."/>
        </authorList>
    </citation>
    <scope>NUCLEOTIDE SEQUENCE [LARGE SCALE GENOMIC DNA]</scope>
    <source>
        <strain evidence="2 3">G5</strain>
    </source>
</reference>
<dbReference type="GeneID" id="14910489"/>
<proteinExistence type="predicted"/>
<gene>
    <name evidence="2" type="ORF">IMG5_017290</name>
</gene>
<dbReference type="GO" id="GO:0036038">
    <property type="term" value="C:MKS complex"/>
    <property type="evidence" value="ECO:0007669"/>
    <property type="project" value="InterPro"/>
</dbReference>
<keyword evidence="1" id="KW-0472">Membrane</keyword>
<dbReference type="GO" id="GO:0060271">
    <property type="term" value="P:cilium assembly"/>
    <property type="evidence" value="ECO:0007669"/>
    <property type="project" value="InterPro"/>
</dbReference>
<keyword evidence="1 2" id="KW-0812">Transmembrane</keyword>
<dbReference type="AlphaFoldDB" id="G0QKG0"/>
<sequence length="714" mass="83251">METQYFNPFYALCQACPGQSRAQKGIVSFDCKCPGINDYSLVGGDRCKYDKTNLPSTNQFYKQIQENGDVIPFNQQADPPIVICNNESIVKSLPDGTKYCHRCNPIDQNINQYEFKANLGINICVCKNFDQGRDNEYNVQSLRCSDGSTNIYQPQTVNLMDMPFGPITDVKSQVLAYYLLDAIYKCSNKDMKGCQVLGNLCVLSWYNFDEQPCQKFKQLAPTSSSNNGWNRQTNYPHLLFQDKLTIENIWQGVQYEANLTFRESDVNETTPNKELIPIPVKVMQTRNNNIEQYVTRFTVFDNISGFVIDENLKDAELDKVKARLYQQKAALPKPNVQKIYIPYITISYEYVEILQNERIISNLQAYAEFNSYYNHDSQGFWPVAKAIFITLNVFIYRTVSLEWSLFWVGFFLTGLDWINLQHSQPNLQIVDVDVSEKNPVLRYFISCIVYLLTGIIQIIFRRMIIIWVPTQIQNFTDLCSVANISIFIMDEQLHGYYLHGKSASGCSEGNSNWLKQSLDREAKSSNSRGLIKGDNLQTFETFLPVDLRFEYNQEYKVQFDLVRAKYNTDQKILGKTVSREMIIEMEKYQFKDHITNVLKTYIKEMEIHHNNHVLIKGISQRLLKMPPTDGIQQGLPFFYKDPDMEYKSIFYCGNEWNILLFEMITYLFYDYLTKSTLQAIFITYVFSKFFSFIRDYFGKRNISEKTMVDERFLI</sequence>
<dbReference type="STRING" id="857967.G0QKG0"/>
<dbReference type="Proteomes" id="UP000008983">
    <property type="component" value="Unassembled WGS sequence"/>
</dbReference>
<feature type="transmembrane region" description="Helical" evidence="1">
    <location>
        <begin position="440"/>
        <end position="460"/>
    </location>
</feature>
<evidence type="ECO:0000313" key="3">
    <source>
        <dbReference type="Proteomes" id="UP000008983"/>
    </source>
</evidence>
<dbReference type="EMBL" id="GL983159">
    <property type="protein sequence ID" value="EGR34301.1"/>
    <property type="molecule type" value="Genomic_DNA"/>
</dbReference>
<feature type="transmembrane region" description="Helical" evidence="1">
    <location>
        <begin position="379"/>
        <end position="396"/>
    </location>
</feature>
<feature type="transmembrane region" description="Helical" evidence="1">
    <location>
        <begin position="403"/>
        <end position="420"/>
    </location>
</feature>
<name>G0QKG0_ICHMU</name>
<dbReference type="eggNOG" id="KOG4611">
    <property type="taxonomic scope" value="Eukaryota"/>
</dbReference>
<protein>
    <submittedName>
        <fullName evidence="2">Transmembrane protein isoform cra_b, putative</fullName>
    </submittedName>
</protein>
<dbReference type="PANTHER" id="PTHR21274">
    <property type="entry name" value="MECKELIN"/>
    <property type="match status" value="1"/>
</dbReference>
<organism evidence="2 3">
    <name type="scientific">Ichthyophthirius multifiliis</name>
    <name type="common">White spot disease agent</name>
    <name type="synonym">Ich</name>
    <dbReference type="NCBI Taxonomy" id="5932"/>
    <lineage>
        <taxon>Eukaryota</taxon>
        <taxon>Sar</taxon>
        <taxon>Alveolata</taxon>
        <taxon>Ciliophora</taxon>
        <taxon>Intramacronucleata</taxon>
        <taxon>Oligohymenophorea</taxon>
        <taxon>Hymenostomatida</taxon>
        <taxon>Ophryoglenina</taxon>
        <taxon>Ichthyophthirius</taxon>
    </lineage>
</organism>
<keyword evidence="3" id="KW-1185">Reference proteome</keyword>
<evidence type="ECO:0000256" key="1">
    <source>
        <dbReference type="SAM" id="Phobius"/>
    </source>
</evidence>
<keyword evidence="1" id="KW-1133">Transmembrane helix</keyword>
<accession>G0QKG0</accession>
<dbReference type="PANTHER" id="PTHR21274:SF0">
    <property type="entry name" value="MECKELIN"/>
    <property type="match status" value="1"/>
</dbReference>
<evidence type="ECO:0000313" key="2">
    <source>
        <dbReference type="EMBL" id="EGR34301.1"/>
    </source>
</evidence>
<dbReference type="RefSeq" id="XP_004039605.1">
    <property type="nucleotide sequence ID" value="XM_004039557.1"/>
</dbReference>
<dbReference type="InterPro" id="IPR019170">
    <property type="entry name" value="Meckelin"/>
</dbReference>
<dbReference type="InParanoid" id="G0QKG0"/>